<evidence type="ECO:0000313" key="7">
    <source>
        <dbReference type="EMBL" id="GAA4825507.1"/>
    </source>
</evidence>
<evidence type="ECO:0000256" key="3">
    <source>
        <dbReference type="ARBA" id="ARBA00022801"/>
    </source>
</evidence>
<evidence type="ECO:0000256" key="2">
    <source>
        <dbReference type="ARBA" id="ARBA00022723"/>
    </source>
</evidence>
<sequence length="398" mass="43396">MPLRPATASPTAAPNTEPEKKPLAVAPMGCTNFFNPRLNTWFSVCGLILDKYNQLGGPGGFMGPPTSNEITNPDGIGKRSSFENDASIYWSPSSGAHQIGGAIGAEWAAQQWESGPLGYPTTDEIINSDGVGRHNHFQGGSIYWSPTTDAHTVWGAIRDKWETEGWELSVLGYPVTNEFATVTGGFGQHFQSGSIYWSASTGTHYVLNRIKSLWSAANWENGVYGYPTEDTRNVGCNENAQNFQGGILVTNIDAYKLGHSAVDGREIAYSADWTKQSSSDAWAGAVNDWNALGSINIKESGIFGFDVTTNEVNLPDVDYSGQYTYYPVLSDQIVLNIAYTDSYTPTQRKVVLTHELGHALGLDHSCKSQIMSESDAERLASTTEPNKLDTAVYRYLWG</sequence>
<gene>
    <name evidence="7" type="ORF">GCM10023353_38290</name>
</gene>
<dbReference type="InterPro" id="IPR013207">
    <property type="entry name" value="LGFP"/>
</dbReference>
<dbReference type="Pfam" id="PF00413">
    <property type="entry name" value="Peptidase_M10"/>
    <property type="match status" value="1"/>
</dbReference>
<evidence type="ECO:0000313" key="8">
    <source>
        <dbReference type="Proteomes" id="UP001500839"/>
    </source>
</evidence>
<dbReference type="InterPro" id="IPR024079">
    <property type="entry name" value="MetalloPept_cat_dom_sf"/>
</dbReference>
<feature type="region of interest" description="Disordered" evidence="5">
    <location>
        <begin position="1"/>
        <end position="22"/>
    </location>
</feature>
<keyword evidence="2" id="KW-0479">Metal-binding</keyword>
<comment type="caution">
    <text evidence="7">The sequence shown here is derived from an EMBL/GenBank/DDBJ whole genome shotgun (WGS) entry which is preliminary data.</text>
</comment>
<evidence type="ECO:0000256" key="5">
    <source>
        <dbReference type="SAM" id="MobiDB-lite"/>
    </source>
</evidence>
<dbReference type="Proteomes" id="UP001500839">
    <property type="component" value="Unassembled WGS sequence"/>
</dbReference>
<name>A0ABP9D1V0_9ACTN</name>
<reference evidence="8" key="1">
    <citation type="journal article" date="2019" name="Int. J. Syst. Evol. Microbiol.">
        <title>The Global Catalogue of Microorganisms (GCM) 10K type strain sequencing project: providing services to taxonomists for standard genome sequencing and annotation.</title>
        <authorList>
            <consortium name="The Broad Institute Genomics Platform"/>
            <consortium name="The Broad Institute Genome Sequencing Center for Infectious Disease"/>
            <person name="Wu L."/>
            <person name="Ma J."/>
        </authorList>
    </citation>
    <scope>NUCLEOTIDE SEQUENCE [LARGE SCALE GENOMIC DNA]</scope>
    <source>
        <strain evidence="8">JCM 18542</strain>
    </source>
</reference>
<evidence type="ECO:0000256" key="1">
    <source>
        <dbReference type="ARBA" id="ARBA00022670"/>
    </source>
</evidence>
<keyword evidence="1" id="KW-0645">Protease</keyword>
<proteinExistence type="predicted"/>
<protein>
    <recommendedName>
        <fullName evidence="6">Peptidase M10 metallopeptidase domain-containing protein</fullName>
    </recommendedName>
</protein>
<evidence type="ECO:0000256" key="4">
    <source>
        <dbReference type="ARBA" id="ARBA00022833"/>
    </source>
</evidence>
<dbReference type="InterPro" id="IPR001818">
    <property type="entry name" value="Pept_M10_metallopeptidase"/>
</dbReference>
<dbReference type="Pfam" id="PF08310">
    <property type="entry name" value="LGFP"/>
    <property type="match status" value="3"/>
</dbReference>
<keyword evidence="4" id="KW-0862">Zinc</keyword>
<dbReference type="SUPFAM" id="SSF55486">
    <property type="entry name" value="Metalloproteases ('zincins'), catalytic domain"/>
    <property type="match status" value="1"/>
</dbReference>
<keyword evidence="8" id="KW-1185">Reference proteome</keyword>
<feature type="compositionally biased region" description="Low complexity" evidence="5">
    <location>
        <begin position="1"/>
        <end position="16"/>
    </location>
</feature>
<feature type="domain" description="Peptidase M10 metallopeptidase" evidence="6">
    <location>
        <begin position="344"/>
        <end position="376"/>
    </location>
</feature>
<organism evidence="7 8">
    <name type="scientific">Tomitella cavernea</name>
    <dbReference type="NCBI Taxonomy" id="1387982"/>
    <lineage>
        <taxon>Bacteria</taxon>
        <taxon>Bacillati</taxon>
        <taxon>Actinomycetota</taxon>
        <taxon>Actinomycetes</taxon>
        <taxon>Mycobacteriales</taxon>
        <taxon>Tomitella</taxon>
    </lineage>
</organism>
<evidence type="ECO:0000259" key="6">
    <source>
        <dbReference type="Pfam" id="PF00413"/>
    </source>
</evidence>
<keyword evidence="3" id="KW-0378">Hydrolase</keyword>
<dbReference type="EMBL" id="BAABKQ010000002">
    <property type="protein sequence ID" value="GAA4825507.1"/>
    <property type="molecule type" value="Genomic_DNA"/>
</dbReference>
<accession>A0ABP9D1V0</accession>
<dbReference type="Gene3D" id="3.40.390.10">
    <property type="entry name" value="Collagenase (Catalytic Domain)"/>
    <property type="match status" value="1"/>
</dbReference>